<dbReference type="Proteomes" id="UP001144978">
    <property type="component" value="Unassembled WGS sequence"/>
</dbReference>
<proteinExistence type="predicted"/>
<evidence type="ECO:0000313" key="1">
    <source>
        <dbReference type="EMBL" id="KAJ3013247.1"/>
    </source>
</evidence>
<accession>A0ACC1Q860</accession>
<evidence type="ECO:0000313" key="2">
    <source>
        <dbReference type="Proteomes" id="UP001144978"/>
    </source>
</evidence>
<keyword evidence="2" id="KW-1185">Reference proteome</keyword>
<dbReference type="EMBL" id="JANSHE010000281">
    <property type="protein sequence ID" value="KAJ3013247.1"/>
    <property type="molecule type" value="Genomic_DNA"/>
</dbReference>
<name>A0ACC1Q860_9APHY</name>
<organism evidence="1 2">
    <name type="scientific">Trametes sanguinea</name>
    <dbReference type="NCBI Taxonomy" id="158606"/>
    <lineage>
        <taxon>Eukaryota</taxon>
        <taxon>Fungi</taxon>
        <taxon>Dikarya</taxon>
        <taxon>Basidiomycota</taxon>
        <taxon>Agaricomycotina</taxon>
        <taxon>Agaricomycetes</taxon>
        <taxon>Polyporales</taxon>
        <taxon>Polyporaceae</taxon>
        <taxon>Trametes</taxon>
    </lineage>
</organism>
<gene>
    <name evidence="1" type="ORF">NUW54_g1645</name>
</gene>
<protein>
    <submittedName>
        <fullName evidence="1">Uncharacterized protein</fullName>
    </submittedName>
</protein>
<comment type="caution">
    <text evidence="1">The sequence shown here is derived from an EMBL/GenBank/DDBJ whole genome shotgun (WGS) entry which is preliminary data.</text>
</comment>
<reference evidence="1" key="1">
    <citation type="submission" date="2022-08" db="EMBL/GenBank/DDBJ databases">
        <title>Genome Sequence of Pycnoporus sanguineus.</title>
        <authorList>
            <person name="Buettner E."/>
        </authorList>
    </citation>
    <scope>NUCLEOTIDE SEQUENCE</scope>
    <source>
        <strain evidence="1">CG-C14</strain>
    </source>
</reference>
<sequence>MSTVDLVEVNCVAVERCNGVRSTGAGAVFGCNVMQQAGHKTSEALLVPVPGLGMGVEQGLEFLALLDAEGE</sequence>